<evidence type="ECO:0000256" key="1">
    <source>
        <dbReference type="SAM" id="Phobius"/>
    </source>
</evidence>
<keyword evidence="4" id="KW-1185">Reference proteome</keyword>
<dbReference type="AlphaFoldDB" id="A0A6A5YK28"/>
<organism evidence="3 4">
    <name type="scientific">Lophiotrema nucula</name>
    <dbReference type="NCBI Taxonomy" id="690887"/>
    <lineage>
        <taxon>Eukaryota</taxon>
        <taxon>Fungi</taxon>
        <taxon>Dikarya</taxon>
        <taxon>Ascomycota</taxon>
        <taxon>Pezizomycotina</taxon>
        <taxon>Dothideomycetes</taxon>
        <taxon>Pleosporomycetidae</taxon>
        <taxon>Pleosporales</taxon>
        <taxon>Lophiotremataceae</taxon>
        <taxon>Lophiotrema</taxon>
    </lineage>
</organism>
<evidence type="ECO:0008006" key="5">
    <source>
        <dbReference type="Google" id="ProtNLM"/>
    </source>
</evidence>
<dbReference type="EMBL" id="ML977361">
    <property type="protein sequence ID" value="KAF2106561.1"/>
    <property type="molecule type" value="Genomic_DNA"/>
</dbReference>
<gene>
    <name evidence="3" type="ORF">BDV96DRAFT_607255</name>
</gene>
<keyword evidence="1" id="KW-1133">Transmembrane helix</keyword>
<feature type="signal peptide" evidence="2">
    <location>
        <begin position="1"/>
        <end position="17"/>
    </location>
</feature>
<protein>
    <recommendedName>
        <fullName evidence="5">Mid2 domain-containing protein</fullName>
    </recommendedName>
</protein>
<keyword evidence="2" id="KW-0732">Signal</keyword>
<reference evidence="3" key="1">
    <citation type="journal article" date="2020" name="Stud. Mycol.">
        <title>101 Dothideomycetes genomes: a test case for predicting lifestyles and emergence of pathogens.</title>
        <authorList>
            <person name="Haridas S."/>
            <person name="Albert R."/>
            <person name="Binder M."/>
            <person name="Bloem J."/>
            <person name="Labutti K."/>
            <person name="Salamov A."/>
            <person name="Andreopoulos B."/>
            <person name="Baker S."/>
            <person name="Barry K."/>
            <person name="Bills G."/>
            <person name="Bluhm B."/>
            <person name="Cannon C."/>
            <person name="Castanera R."/>
            <person name="Culley D."/>
            <person name="Daum C."/>
            <person name="Ezra D."/>
            <person name="Gonzalez J."/>
            <person name="Henrissat B."/>
            <person name="Kuo A."/>
            <person name="Liang C."/>
            <person name="Lipzen A."/>
            <person name="Lutzoni F."/>
            <person name="Magnuson J."/>
            <person name="Mondo S."/>
            <person name="Nolan M."/>
            <person name="Ohm R."/>
            <person name="Pangilinan J."/>
            <person name="Park H.-J."/>
            <person name="Ramirez L."/>
            <person name="Alfaro M."/>
            <person name="Sun H."/>
            <person name="Tritt A."/>
            <person name="Yoshinaga Y."/>
            <person name="Zwiers L.-H."/>
            <person name="Turgeon B."/>
            <person name="Goodwin S."/>
            <person name="Spatafora J."/>
            <person name="Crous P."/>
            <person name="Grigoriev I."/>
        </authorList>
    </citation>
    <scope>NUCLEOTIDE SEQUENCE</scope>
    <source>
        <strain evidence="3">CBS 627.86</strain>
    </source>
</reference>
<dbReference type="Proteomes" id="UP000799770">
    <property type="component" value="Unassembled WGS sequence"/>
</dbReference>
<accession>A0A6A5YK28</accession>
<evidence type="ECO:0000313" key="3">
    <source>
        <dbReference type="EMBL" id="KAF2106561.1"/>
    </source>
</evidence>
<proteinExistence type="predicted"/>
<keyword evidence="1" id="KW-0812">Transmembrane</keyword>
<evidence type="ECO:0000256" key="2">
    <source>
        <dbReference type="SAM" id="SignalP"/>
    </source>
</evidence>
<name>A0A6A5YK28_9PLEO</name>
<evidence type="ECO:0000313" key="4">
    <source>
        <dbReference type="Proteomes" id="UP000799770"/>
    </source>
</evidence>
<keyword evidence="1" id="KW-0472">Membrane</keyword>
<feature type="chain" id="PRO_5025673181" description="Mid2 domain-containing protein" evidence="2">
    <location>
        <begin position="18"/>
        <end position="268"/>
    </location>
</feature>
<feature type="transmembrane region" description="Helical" evidence="1">
    <location>
        <begin position="164"/>
        <end position="187"/>
    </location>
</feature>
<sequence length="268" mass="28122">MFSLTLPVTLFISVVTASSDFSTFSDKKCSTSIDNISGPNGYPNGTCTAFNLKNNTSFQLVDLDPGCAVTLYGPDTTSDPCSAEILAVAEIATCYNSSWVYYSIDGCDIPSQIPSSKASSSTPLPTSTTLSTVSLLSTTTTTTATSSASASPSSAPQAVNHTGVIVGGAVGGVAAVALVAIAVLLFFRKRKTSQPNSSPAPTYEMPNDRQRFEISYTEKPVQTEMYAHDVALEMGRNSVYVPPAELSGDTVPAEDRKYGVSDKYGLAI</sequence>
<dbReference type="OrthoDB" id="4157427at2759"/>